<dbReference type="Pfam" id="PF00440">
    <property type="entry name" value="TetR_N"/>
    <property type="match status" value="1"/>
</dbReference>
<accession>A0A1M5RVH9</accession>
<feature type="domain" description="HTH tetR-type" evidence="3">
    <location>
        <begin position="14"/>
        <end position="74"/>
    </location>
</feature>
<dbReference type="PROSITE" id="PS50977">
    <property type="entry name" value="HTH_TETR_2"/>
    <property type="match status" value="1"/>
</dbReference>
<dbReference type="InterPro" id="IPR013573">
    <property type="entry name" value="Tscrpt_reg_YcdC_C"/>
</dbReference>
<dbReference type="PANTHER" id="PTHR30328:SF54">
    <property type="entry name" value="HTH-TYPE TRANSCRIPTIONAL REPRESSOR SCO4008"/>
    <property type="match status" value="1"/>
</dbReference>
<sequence length="209" mass="24263">MNKPATGIQARHREETRERILAAAERVFAEYGYEGASFGRIAQEVNLPKSNVVYYFETKKKLYRLVVEDIFNVWRQAADNIQPDSDPEQALGEYIDTKLELARVRPHGSKVWANEIIQRAPIVQDYLENELRDWTNDRISVIDGWIDRGMIRPINARNLLYAIWATTQHYADFTHQIQTLNDDKELSETQWSETKRAVKDILINGISKG</sequence>
<dbReference type="PANTHER" id="PTHR30328">
    <property type="entry name" value="TRANSCRIPTIONAL REPRESSOR"/>
    <property type="match status" value="1"/>
</dbReference>
<dbReference type="EMBL" id="FQXB01000005">
    <property type="protein sequence ID" value="SHH30038.1"/>
    <property type="molecule type" value="Genomic_DNA"/>
</dbReference>
<dbReference type="OrthoDB" id="2356263at2"/>
<keyword evidence="5" id="KW-1185">Reference proteome</keyword>
<dbReference type="Gene3D" id="1.10.357.10">
    <property type="entry name" value="Tetracycline Repressor, domain 2"/>
    <property type="match status" value="1"/>
</dbReference>
<keyword evidence="1 2" id="KW-0238">DNA-binding</keyword>
<dbReference type="InterPro" id="IPR001647">
    <property type="entry name" value="HTH_TetR"/>
</dbReference>
<dbReference type="AlphaFoldDB" id="A0A1M5RVH9"/>
<dbReference type="InterPro" id="IPR036271">
    <property type="entry name" value="Tet_transcr_reg_TetR-rel_C_sf"/>
</dbReference>
<dbReference type="STRING" id="1508389.SAMN05444003_2707"/>
<protein>
    <submittedName>
        <fullName evidence="4">Transcriptional regulator, TetR family</fullName>
    </submittedName>
</protein>
<name>A0A1M5RVH9_9RHOB</name>
<evidence type="ECO:0000313" key="5">
    <source>
        <dbReference type="Proteomes" id="UP000184074"/>
    </source>
</evidence>
<dbReference type="Pfam" id="PF08362">
    <property type="entry name" value="TetR_C_3"/>
    <property type="match status" value="1"/>
</dbReference>
<dbReference type="InterPro" id="IPR050109">
    <property type="entry name" value="HTH-type_TetR-like_transc_reg"/>
</dbReference>
<evidence type="ECO:0000256" key="2">
    <source>
        <dbReference type="PROSITE-ProRule" id="PRU00335"/>
    </source>
</evidence>
<dbReference type="Gene3D" id="1.10.10.60">
    <property type="entry name" value="Homeodomain-like"/>
    <property type="match status" value="1"/>
</dbReference>
<evidence type="ECO:0000256" key="1">
    <source>
        <dbReference type="ARBA" id="ARBA00023125"/>
    </source>
</evidence>
<dbReference type="RefSeq" id="WP_072901960.1">
    <property type="nucleotide sequence ID" value="NZ_FQXB01000005.1"/>
</dbReference>
<dbReference type="Proteomes" id="UP000184074">
    <property type="component" value="Unassembled WGS sequence"/>
</dbReference>
<evidence type="ECO:0000259" key="3">
    <source>
        <dbReference type="PROSITE" id="PS50977"/>
    </source>
</evidence>
<dbReference type="GO" id="GO:0003677">
    <property type="term" value="F:DNA binding"/>
    <property type="evidence" value="ECO:0007669"/>
    <property type="project" value="UniProtKB-UniRule"/>
</dbReference>
<evidence type="ECO:0000313" key="4">
    <source>
        <dbReference type="EMBL" id="SHH30038.1"/>
    </source>
</evidence>
<gene>
    <name evidence="4" type="ORF">SAMN05444003_2707</name>
</gene>
<proteinExistence type="predicted"/>
<organism evidence="4 5">
    <name type="scientific">Cognatiyoonia sediminum</name>
    <dbReference type="NCBI Taxonomy" id="1508389"/>
    <lineage>
        <taxon>Bacteria</taxon>
        <taxon>Pseudomonadati</taxon>
        <taxon>Pseudomonadota</taxon>
        <taxon>Alphaproteobacteria</taxon>
        <taxon>Rhodobacterales</taxon>
        <taxon>Paracoccaceae</taxon>
        <taxon>Cognatiyoonia</taxon>
    </lineage>
</organism>
<dbReference type="SUPFAM" id="SSF46689">
    <property type="entry name" value="Homeodomain-like"/>
    <property type="match status" value="1"/>
</dbReference>
<reference evidence="4 5" key="1">
    <citation type="submission" date="2016-11" db="EMBL/GenBank/DDBJ databases">
        <authorList>
            <person name="Jaros S."/>
            <person name="Januszkiewicz K."/>
            <person name="Wedrychowicz H."/>
        </authorList>
    </citation>
    <scope>NUCLEOTIDE SEQUENCE [LARGE SCALE GENOMIC DNA]</scope>
    <source>
        <strain evidence="4 5">DSM 28715</strain>
    </source>
</reference>
<feature type="DNA-binding region" description="H-T-H motif" evidence="2">
    <location>
        <begin position="37"/>
        <end position="56"/>
    </location>
</feature>
<dbReference type="SUPFAM" id="SSF48498">
    <property type="entry name" value="Tetracyclin repressor-like, C-terminal domain"/>
    <property type="match status" value="1"/>
</dbReference>
<dbReference type="InterPro" id="IPR009057">
    <property type="entry name" value="Homeodomain-like_sf"/>
</dbReference>
<dbReference type="PRINTS" id="PR00455">
    <property type="entry name" value="HTHTETR"/>
</dbReference>
<dbReference type="GO" id="GO:0045892">
    <property type="term" value="P:negative regulation of DNA-templated transcription"/>
    <property type="evidence" value="ECO:0007669"/>
    <property type="project" value="InterPro"/>
</dbReference>